<comment type="function">
    <text evidence="4">Dirigent proteins impart stereoselectivity on the phenoxy radical-coupling reaction, yielding optically active lignans from two molecules of coniferyl alcohol in the biosynthesis of lignans, flavonolignans, and alkaloids and thus plays a central role in plant secondary metabolism.</text>
</comment>
<evidence type="ECO:0000313" key="5">
    <source>
        <dbReference type="EMBL" id="GAV76163.1"/>
    </source>
</evidence>
<comment type="subcellular location">
    <subcellularLocation>
        <location evidence="4">Secreted</location>
        <location evidence="4">Extracellular space</location>
        <location evidence="4">Apoplast</location>
    </subcellularLocation>
</comment>
<sequence>KMSSTLTYNTPFILSTILFSTYIISVNAVFCEDLAEEIEIKRVEKTSHLHFYFHDKISGQNPTVVKIAGPPNRSFASFGSTMMMDDLLTEGPEATSKLVGRAQGIYGMAAQNDVSLLMVVNFAFMEGQCNGSSISILGRNPVNDDVREMPIVGGTGVFRFARGYALAHTIWYDIKTGDATVEYNVIVSHS</sequence>
<protein>
    <recommendedName>
        <fullName evidence="4">Dirigent protein</fullName>
    </recommendedName>
</protein>
<dbReference type="Gene3D" id="2.40.480.10">
    <property type="entry name" value="Allene oxide cyclase-like"/>
    <property type="match status" value="1"/>
</dbReference>
<comment type="subunit">
    <text evidence="2 4">Homodimer.</text>
</comment>
<feature type="non-terminal residue" evidence="5">
    <location>
        <position position="1"/>
    </location>
</feature>
<dbReference type="InterPro" id="IPR004265">
    <property type="entry name" value="Dirigent"/>
</dbReference>
<evidence type="ECO:0000256" key="1">
    <source>
        <dbReference type="ARBA" id="ARBA00010746"/>
    </source>
</evidence>
<dbReference type="OrthoDB" id="1864232at2759"/>
<dbReference type="STRING" id="3775.A0A1Q3C7W1"/>
<dbReference type="InParanoid" id="A0A1Q3C7W1"/>
<evidence type="ECO:0000256" key="2">
    <source>
        <dbReference type="ARBA" id="ARBA00011738"/>
    </source>
</evidence>
<dbReference type="AlphaFoldDB" id="A0A1Q3C7W1"/>
<evidence type="ECO:0000256" key="4">
    <source>
        <dbReference type="RuleBase" id="RU363099"/>
    </source>
</evidence>
<dbReference type="GO" id="GO:0009699">
    <property type="term" value="P:phenylpropanoid biosynthetic process"/>
    <property type="evidence" value="ECO:0007669"/>
    <property type="project" value="UniProtKB-ARBA"/>
</dbReference>
<evidence type="ECO:0000256" key="3">
    <source>
        <dbReference type="ARBA" id="ARBA00022525"/>
    </source>
</evidence>
<dbReference type="GO" id="GO:0048046">
    <property type="term" value="C:apoplast"/>
    <property type="evidence" value="ECO:0007669"/>
    <property type="project" value="UniProtKB-SubCell"/>
</dbReference>
<dbReference type="Proteomes" id="UP000187406">
    <property type="component" value="Unassembled WGS sequence"/>
</dbReference>
<comment type="similarity">
    <text evidence="1 4">Belongs to the plant dirigent protein family.</text>
</comment>
<keyword evidence="6" id="KW-1185">Reference proteome</keyword>
<keyword evidence="4" id="KW-0052">Apoplast</keyword>
<dbReference type="PANTHER" id="PTHR21495">
    <property type="entry name" value="NUCLEOPORIN-RELATED"/>
    <property type="match status" value="1"/>
</dbReference>
<name>A0A1Q3C7W1_CEPFO</name>
<gene>
    <name evidence="5" type="ORF">CFOL_v3_19638</name>
</gene>
<evidence type="ECO:0000313" key="6">
    <source>
        <dbReference type="Proteomes" id="UP000187406"/>
    </source>
</evidence>
<proteinExistence type="inferred from homology"/>
<dbReference type="InterPro" id="IPR044859">
    <property type="entry name" value="Allene_oxi_cyc_Dirigent"/>
</dbReference>
<dbReference type="Pfam" id="PF03018">
    <property type="entry name" value="Dirigent"/>
    <property type="match status" value="1"/>
</dbReference>
<comment type="caution">
    <text evidence="5">The sequence shown here is derived from an EMBL/GenBank/DDBJ whole genome shotgun (WGS) entry which is preliminary data.</text>
</comment>
<accession>A0A1Q3C7W1</accession>
<keyword evidence="3 4" id="KW-0964">Secreted</keyword>
<reference evidence="6" key="1">
    <citation type="submission" date="2016-04" db="EMBL/GenBank/DDBJ databases">
        <title>Cephalotus genome sequencing.</title>
        <authorList>
            <person name="Fukushima K."/>
            <person name="Hasebe M."/>
            <person name="Fang X."/>
        </authorList>
    </citation>
    <scope>NUCLEOTIDE SEQUENCE [LARGE SCALE GENOMIC DNA]</scope>
    <source>
        <strain evidence="6">cv. St1</strain>
    </source>
</reference>
<organism evidence="5 6">
    <name type="scientific">Cephalotus follicularis</name>
    <name type="common">Albany pitcher plant</name>
    <dbReference type="NCBI Taxonomy" id="3775"/>
    <lineage>
        <taxon>Eukaryota</taxon>
        <taxon>Viridiplantae</taxon>
        <taxon>Streptophyta</taxon>
        <taxon>Embryophyta</taxon>
        <taxon>Tracheophyta</taxon>
        <taxon>Spermatophyta</taxon>
        <taxon>Magnoliopsida</taxon>
        <taxon>eudicotyledons</taxon>
        <taxon>Gunneridae</taxon>
        <taxon>Pentapetalae</taxon>
        <taxon>rosids</taxon>
        <taxon>fabids</taxon>
        <taxon>Oxalidales</taxon>
        <taxon>Cephalotaceae</taxon>
        <taxon>Cephalotus</taxon>
    </lineage>
</organism>
<dbReference type="EMBL" id="BDDD01001455">
    <property type="protein sequence ID" value="GAV76163.1"/>
    <property type="molecule type" value="Genomic_DNA"/>
</dbReference>